<dbReference type="Proteomes" id="UP001396334">
    <property type="component" value="Unassembled WGS sequence"/>
</dbReference>
<gene>
    <name evidence="1" type="ORF">V6N11_028752</name>
</gene>
<proteinExistence type="predicted"/>
<comment type="caution">
    <text evidence="1">The sequence shown here is derived from an EMBL/GenBank/DDBJ whole genome shotgun (WGS) entry which is preliminary data.</text>
</comment>
<evidence type="ECO:0000313" key="2">
    <source>
        <dbReference type="Proteomes" id="UP001396334"/>
    </source>
</evidence>
<sequence length="137" mass="14883">MGLMKLKDKLEGQLGEIGISLRGVEEEMGKLKSKVEAANALLLMGLTTQAESDKTVLVISDEEKDYKICKPQGTFLWLDMSQAVAPNKEIVSIPTLPSASSSIYMVRLLAESLNTSVAATSHYANTSLINLNEVPRD</sequence>
<keyword evidence="2" id="KW-1185">Reference proteome</keyword>
<reference evidence="1 2" key="1">
    <citation type="journal article" date="2024" name="G3 (Bethesda)">
        <title>Genome assembly of Hibiscus sabdariffa L. provides insights into metabolisms of medicinal natural products.</title>
        <authorList>
            <person name="Kim T."/>
        </authorList>
    </citation>
    <scope>NUCLEOTIDE SEQUENCE [LARGE SCALE GENOMIC DNA]</scope>
    <source>
        <strain evidence="1">TK-2024</strain>
        <tissue evidence="1">Old leaves</tissue>
    </source>
</reference>
<organism evidence="1 2">
    <name type="scientific">Hibiscus sabdariffa</name>
    <name type="common">roselle</name>
    <dbReference type="NCBI Taxonomy" id="183260"/>
    <lineage>
        <taxon>Eukaryota</taxon>
        <taxon>Viridiplantae</taxon>
        <taxon>Streptophyta</taxon>
        <taxon>Embryophyta</taxon>
        <taxon>Tracheophyta</taxon>
        <taxon>Spermatophyta</taxon>
        <taxon>Magnoliopsida</taxon>
        <taxon>eudicotyledons</taxon>
        <taxon>Gunneridae</taxon>
        <taxon>Pentapetalae</taxon>
        <taxon>rosids</taxon>
        <taxon>malvids</taxon>
        <taxon>Malvales</taxon>
        <taxon>Malvaceae</taxon>
        <taxon>Malvoideae</taxon>
        <taxon>Hibiscus</taxon>
    </lineage>
</organism>
<evidence type="ECO:0000313" key="1">
    <source>
        <dbReference type="EMBL" id="KAK8990792.1"/>
    </source>
</evidence>
<protein>
    <submittedName>
        <fullName evidence="1">Uncharacterized protein</fullName>
    </submittedName>
</protein>
<name>A0ABR2PQQ9_9ROSI</name>
<accession>A0ABR2PQQ9</accession>
<dbReference type="EMBL" id="JBBPBN010000053">
    <property type="protein sequence ID" value="KAK8990792.1"/>
    <property type="molecule type" value="Genomic_DNA"/>
</dbReference>